<dbReference type="Proteomes" id="UP001341840">
    <property type="component" value="Unassembled WGS sequence"/>
</dbReference>
<evidence type="ECO:0000313" key="1">
    <source>
        <dbReference type="EMBL" id="MED6197834.1"/>
    </source>
</evidence>
<gene>
    <name evidence="1" type="ORF">PIB30_060500</name>
</gene>
<protein>
    <submittedName>
        <fullName evidence="1">Uncharacterized protein</fullName>
    </submittedName>
</protein>
<organism evidence="1 2">
    <name type="scientific">Stylosanthes scabra</name>
    <dbReference type="NCBI Taxonomy" id="79078"/>
    <lineage>
        <taxon>Eukaryota</taxon>
        <taxon>Viridiplantae</taxon>
        <taxon>Streptophyta</taxon>
        <taxon>Embryophyta</taxon>
        <taxon>Tracheophyta</taxon>
        <taxon>Spermatophyta</taxon>
        <taxon>Magnoliopsida</taxon>
        <taxon>eudicotyledons</taxon>
        <taxon>Gunneridae</taxon>
        <taxon>Pentapetalae</taxon>
        <taxon>rosids</taxon>
        <taxon>fabids</taxon>
        <taxon>Fabales</taxon>
        <taxon>Fabaceae</taxon>
        <taxon>Papilionoideae</taxon>
        <taxon>50 kb inversion clade</taxon>
        <taxon>dalbergioids sensu lato</taxon>
        <taxon>Dalbergieae</taxon>
        <taxon>Pterocarpus clade</taxon>
        <taxon>Stylosanthes</taxon>
    </lineage>
</organism>
<sequence length="146" mass="15729">MSLTENESSIIGGGLFTRSSFAMDGPNREPPNLFCYVENIDVHAMENVLLPHLSNEACSILAVPVSFDENIVQKAFRGDHLDAATFDTLIDLIPKALILAPRRGLWLDTGCLGVAWTPILELQDARPGVELDAEALALSALGVLEG</sequence>
<reference evidence="1 2" key="1">
    <citation type="journal article" date="2023" name="Plants (Basel)">
        <title>Bridging the Gap: Combining Genomics and Transcriptomics Approaches to Understand Stylosanthes scabra, an Orphan Legume from the Brazilian Caatinga.</title>
        <authorList>
            <person name="Ferreira-Neto J.R.C."/>
            <person name="da Silva M.D."/>
            <person name="Binneck E."/>
            <person name="de Melo N.F."/>
            <person name="da Silva R.H."/>
            <person name="de Melo A.L.T.M."/>
            <person name="Pandolfi V."/>
            <person name="Bustamante F.O."/>
            <person name="Brasileiro-Vidal A.C."/>
            <person name="Benko-Iseppon A.M."/>
        </authorList>
    </citation>
    <scope>NUCLEOTIDE SEQUENCE [LARGE SCALE GENOMIC DNA]</scope>
    <source>
        <tissue evidence="1">Leaves</tissue>
    </source>
</reference>
<keyword evidence="2" id="KW-1185">Reference proteome</keyword>
<name>A0ABU6XKD3_9FABA</name>
<evidence type="ECO:0000313" key="2">
    <source>
        <dbReference type="Proteomes" id="UP001341840"/>
    </source>
</evidence>
<accession>A0ABU6XKD3</accession>
<proteinExistence type="predicted"/>
<comment type="caution">
    <text evidence="1">The sequence shown here is derived from an EMBL/GenBank/DDBJ whole genome shotgun (WGS) entry which is preliminary data.</text>
</comment>
<dbReference type="EMBL" id="JASCZI010211984">
    <property type="protein sequence ID" value="MED6197834.1"/>
    <property type="molecule type" value="Genomic_DNA"/>
</dbReference>